<proteinExistence type="predicted"/>
<comment type="caution">
    <text evidence="3">The sequence shown here is derived from an EMBL/GenBank/DDBJ whole genome shotgun (WGS) entry which is preliminary data.</text>
</comment>
<dbReference type="Proteomes" id="UP000272412">
    <property type="component" value="Unassembled WGS sequence"/>
</dbReference>
<evidence type="ECO:0000313" key="3">
    <source>
        <dbReference type="EMBL" id="RPD90506.1"/>
    </source>
</evidence>
<keyword evidence="4" id="KW-1185">Reference proteome</keyword>
<dbReference type="InterPro" id="IPR046461">
    <property type="entry name" value="TerL_ATPase"/>
</dbReference>
<organism evidence="3 4">
    <name type="scientific">Neisseria weixii</name>
    <dbReference type="NCBI Taxonomy" id="1853276"/>
    <lineage>
        <taxon>Bacteria</taxon>
        <taxon>Pseudomonadati</taxon>
        <taxon>Pseudomonadota</taxon>
        <taxon>Betaproteobacteria</taxon>
        <taxon>Neisseriales</taxon>
        <taxon>Neisseriaceae</taxon>
        <taxon>Neisseria</taxon>
    </lineage>
</organism>
<evidence type="ECO:0000313" key="4">
    <source>
        <dbReference type="Proteomes" id="UP000272412"/>
    </source>
</evidence>
<dbReference type="PANTHER" id="PTHR41287:SF1">
    <property type="entry name" value="PROTEIN YMFN"/>
    <property type="match status" value="1"/>
</dbReference>
<dbReference type="EMBL" id="RPFL01000002">
    <property type="protein sequence ID" value="RPD90506.1"/>
    <property type="molecule type" value="Genomic_DNA"/>
</dbReference>
<accession>A0A3N4NAE7</accession>
<evidence type="ECO:0000259" key="2">
    <source>
        <dbReference type="Pfam" id="PF20441"/>
    </source>
</evidence>
<gene>
    <name evidence="3" type="ORF">EGK74_01785</name>
</gene>
<dbReference type="InterPro" id="IPR005021">
    <property type="entry name" value="Terminase_largesu-like"/>
</dbReference>
<dbReference type="PANTHER" id="PTHR41287">
    <property type="match status" value="1"/>
</dbReference>
<reference evidence="3 4" key="1">
    <citation type="submission" date="2018-11" db="EMBL/GenBank/DDBJ databases">
        <title>Neisseria weixii sp. nov. isolated from the rectal contents of plateau pika (Ochotona cruzoniae).</title>
        <authorList>
            <person name="Zhang G."/>
        </authorList>
    </citation>
    <scope>NUCLEOTIDE SEQUENCE [LARGE SCALE GENOMIC DNA]</scope>
    <source>
        <strain evidence="3 4">10009</strain>
    </source>
</reference>
<dbReference type="Pfam" id="PF03354">
    <property type="entry name" value="TerL_ATPase"/>
    <property type="match status" value="1"/>
</dbReference>
<feature type="domain" description="Terminase large subunit-like endonuclease" evidence="2">
    <location>
        <begin position="266"/>
        <end position="547"/>
    </location>
</feature>
<dbReference type="Gene3D" id="3.40.50.300">
    <property type="entry name" value="P-loop containing nucleotide triphosphate hydrolases"/>
    <property type="match status" value="1"/>
</dbReference>
<sequence>MAELTKKWTTALPDWERRIIARKSMIPVQPLFSEMANRAVQIFSRFVLTDVIGQPTIGDVTEMWVYEFVGAIFGAQDPRTFRRYINDFFMLIAKKNTKSTIAAAIMLTALEMEMEFKVREWAEYLIIAPTKDIADNSFTPARAMILADPVMAKMYHIQPHTRTITNMVTHSTLSVMAADDKTVGGSKATGVLIDELHLFGKMSNAEAILSEATGGLTSRIDGFVIKLSTQSTEPPAGVFKAELDLARDVRDGKILNPAYMPVLYEFPKAMIDSRDYENPDNFYITNPNLGVSVDLPSLMTKWHKAKSSPEKNALQEFYAKHLNVEIGLNLRNDRWVGADFWEAQQRPEMAGLDYMLNHCDIITAGIDGGGMDDLLGFALLGRLKDSADCWLLWTKAWANRIVLERRQQIAPLLLDFEQQGDVEIVDVFGAEYDHMAAVLAEVKESGLLAGIGIDPARNSVILDALNRVGIADDEVSAVKQGGWLSNDIAMAEQKLGEGKLFHSGQPIMSWCVSNTRAERKGNGVAITKQAAGTAKIDPVIALFCAVHIMQDPSLNTDQPGIIVL</sequence>
<dbReference type="InterPro" id="IPR027417">
    <property type="entry name" value="P-loop_NTPase"/>
</dbReference>
<dbReference type="GO" id="GO:0004519">
    <property type="term" value="F:endonuclease activity"/>
    <property type="evidence" value="ECO:0007669"/>
    <property type="project" value="InterPro"/>
</dbReference>
<dbReference type="OrthoDB" id="9760250at2"/>
<protein>
    <submittedName>
        <fullName evidence="3">Terminase large subunit</fullName>
    </submittedName>
</protein>
<evidence type="ECO:0000259" key="1">
    <source>
        <dbReference type="Pfam" id="PF03354"/>
    </source>
</evidence>
<name>A0A3N4NAE7_9NEIS</name>
<dbReference type="InterPro" id="IPR046462">
    <property type="entry name" value="TerL_nuclease"/>
</dbReference>
<feature type="domain" description="Terminase large subunit-like ATPase" evidence="1">
    <location>
        <begin position="68"/>
        <end position="208"/>
    </location>
</feature>
<dbReference type="AlphaFoldDB" id="A0A3N4NAE7"/>
<dbReference type="Pfam" id="PF20441">
    <property type="entry name" value="TerL_nuclease"/>
    <property type="match status" value="1"/>
</dbReference>
<dbReference type="RefSeq" id="WP_123803646.1">
    <property type="nucleotide sequence ID" value="NZ_RPFL01000002.1"/>
</dbReference>